<dbReference type="AlphaFoldDB" id="A0A2W7QFM5"/>
<evidence type="ECO:0000313" key="14">
    <source>
        <dbReference type="Proteomes" id="UP000249239"/>
    </source>
</evidence>
<keyword evidence="13" id="KW-0675">Receptor</keyword>
<feature type="signal peptide" evidence="10">
    <location>
        <begin position="1"/>
        <end position="25"/>
    </location>
</feature>
<dbReference type="FunFam" id="2.170.130.10:FF:000008">
    <property type="entry name" value="SusC/RagA family TonB-linked outer membrane protein"/>
    <property type="match status" value="1"/>
</dbReference>
<keyword evidence="4 8" id="KW-0812">Transmembrane</keyword>
<dbReference type="Pfam" id="PF07715">
    <property type="entry name" value="Plug"/>
    <property type="match status" value="1"/>
</dbReference>
<evidence type="ECO:0000256" key="6">
    <source>
        <dbReference type="ARBA" id="ARBA00023136"/>
    </source>
</evidence>
<dbReference type="Proteomes" id="UP000249239">
    <property type="component" value="Unassembled WGS sequence"/>
</dbReference>
<feature type="domain" description="TonB-dependent receptor-like beta-barrel" evidence="11">
    <location>
        <begin position="399"/>
        <end position="965"/>
    </location>
</feature>
<keyword evidence="2 8" id="KW-0813">Transport</keyword>
<keyword evidence="14" id="KW-1185">Reference proteome</keyword>
<dbReference type="InterPro" id="IPR000531">
    <property type="entry name" value="Beta-barrel_TonB"/>
</dbReference>
<evidence type="ECO:0000256" key="4">
    <source>
        <dbReference type="ARBA" id="ARBA00022692"/>
    </source>
</evidence>
<keyword evidence="7 8" id="KW-0998">Cell outer membrane</keyword>
<comment type="similarity">
    <text evidence="8 9">Belongs to the TonB-dependent receptor family.</text>
</comment>
<dbReference type="GO" id="GO:0009279">
    <property type="term" value="C:cell outer membrane"/>
    <property type="evidence" value="ECO:0007669"/>
    <property type="project" value="UniProtKB-SubCell"/>
</dbReference>
<dbReference type="InterPro" id="IPR023996">
    <property type="entry name" value="TonB-dep_OMP_SusC/RagA"/>
</dbReference>
<evidence type="ECO:0000256" key="1">
    <source>
        <dbReference type="ARBA" id="ARBA00004571"/>
    </source>
</evidence>
<dbReference type="Gene3D" id="2.40.170.20">
    <property type="entry name" value="TonB-dependent receptor, beta-barrel domain"/>
    <property type="match status" value="1"/>
</dbReference>
<dbReference type="InterPro" id="IPR012910">
    <property type="entry name" value="Plug_dom"/>
</dbReference>
<evidence type="ECO:0000256" key="9">
    <source>
        <dbReference type="RuleBase" id="RU003357"/>
    </source>
</evidence>
<gene>
    <name evidence="13" type="ORF">LX69_00164</name>
</gene>
<feature type="domain" description="TonB-dependent receptor plug" evidence="12">
    <location>
        <begin position="118"/>
        <end position="234"/>
    </location>
</feature>
<keyword evidence="10" id="KW-0732">Signal</keyword>
<comment type="caution">
    <text evidence="13">The sequence shown here is derived from an EMBL/GenBank/DDBJ whole genome shotgun (WGS) entry which is preliminary data.</text>
</comment>
<evidence type="ECO:0000256" key="2">
    <source>
        <dbReference type="ARBA" id="ARBA00022448"/>
    </source>
</evidence>
<dbReference type="Pfam" id="PF13715">
    <property type="entry name" value="CarbopepD_reg_2"/>
    <property type="match status" value="1"/>
</dbReference>
<organism evidence="13 14">
    <name type="scientific">Breznakibacter xylanolyticus</name>
    <dbReference type="NCBI Taxonomy" id="990"/>
    <lineage>
        <taxon>Bacteria</taxon>
        <taxon>Pseudomonadati</taxon>
        <taxon>Bacteroidota</taxon>
        <taxon>Bacteroidia</taxon>
        <taxon>Marinilabiliales</taxon>
        <taxon>Marinilabiliaceae</taxon>
        <taxon>Breznakibacter</taxon>
    </lineage>
</organism>
<feature type="chain" id="PRO_5016044707" evidence="10">
    <location>
        <begin position="26"/>
        <end position="1001"/>
    </location>
</feature>
<evidence type="ECO:0000256" key="5">
    <source>
        <dbReference type="ARBA" id="ARBA00023077"/>
    </source>
</evidence>
<dbReference type="Gene3D" id="2.60.40.1120">
    <property type="entry name" value="Carboxypeptidase-like, regulatory domain"/>
    <property type="match status" value="1"/>
</dbReference>
<keyword evidence="5 9" id="KW-0798">TonB box</keyword>
<evidence type="ECO:0000313" key="13">
    <source>
        <dbReference type="EMBL" id="PZX20739.1"/>
    </source>
</evidence>
<evidence type="ECO:0000259" key="11">
    <source>
        <dbReference type="Pfam" id="PF00593"/>
    </source>
</evidence>
<dbReference type="RefSeq" id="WP_111443891.1">
    <property type="nucleotide sequence ID" value="NZ_QKZK01000001.1"/>
</dbReference>
<reference evidence="13 14" key="1">
    <citation type="submission" date="2018-06" db="EMBL/GenBank/DDBJ databases">
        <title>Genomic Encyclopedia of Archaeal and Bacterial Type Strains, Phase II (KMG-II): from individual species to whole genera.</title>
        <authorList>
            <person name="Goeker M."/>
        </authorList>
    </citation>
    <scope>NUCLEOTIDE SEQUENCE [LARGE SCALE GENOMIC DNA]</scope>
    <source>
        <strain evidence="13 14">DSM 6779</strain>
    </source>
</reference>
<dbReference type="InterPro" id="IPR037066">
    <property type="entry name" value="Plug_dom_sf"/>
</dbReference>
<dbReference type="Pfam" id="PF00593">
    <property type="entry name" value="TonB_dep_Rec_b-barrel"/>
    <property type="match status" value="1"/>
</dbReference>
<dbReference type="SUPFAM" id="SSF56935">
    <property type="entry name" value="Porins"/>
    <property type="match status" value="1"/>
</dbReference>
<accession>A0A2W7QFM5</accession>
<dbReference type="EMBL" id="QKZK01000001">
    <property type="protein sequence ID" value="PZX20739.1"/>
    <property type="molecule type" value="Genomic_DNA"/>
</dbReference>
<dbReference type="InterPro" id="IPR039426">
    <property type="entry name" value="TonB-dep_rcpt-like"/>
</dbReference>
<sequence length="1001" mass="110054">MRKSSDLLKALFLMLGLVVVLTAQAQVKTVTGRVSDAANGDPMPGVTVVVKGTTNGTITTPDGTYSMQVADSDVLLFSFIGFKNQEVNVAGQSVINIQLKSDNIGMEEVVVIGYGVSKKKDLTGSVQTISAKDFNQGAITSPQQLMNGKVAGVQITDGGGAPGSKSTIRVRGGSSLKASNDPLIIVDGVPMDNSDVSGMSNPLSVVNPNDIETFTVLKDASATAIYGSRASNGVILITTKKGKGTDIHVDYTGNVSVNTPTKMVDVLDAGEYSELLKQKFPANAGLMGSASTDWQKEIYKTTTSTDHSIAIAGNVKKVMPFRASVGYNNSNGILDQSQMQRTTGSLNLNPSFFKDHLRINASMKGMLLKNNFSNTDAIGDAISMDPTQAVTGDAYEPFGGYFAWADSQGNPNANAPMNPRARIDQKRNRSTVNRFIGNFQADYKFHFLPELRANLNVGTDVSTGEDDGGVQNALGAAWDVPAYARGGAYNTYLQKKKNELLDFYLQYTKDLPDYKSRFDVMGGYSWQHFWKQEETQSFYNDPLDPDADHVRDPYKMTKSENYLVSFFGRANYVYDDRYYVTFTLRNDGSSRFSDENRWGLFPSLALAWNVKGENFLTDNSTVSNMKLRLGYGVTGQQDIGNDYGYFGVYTAGETTAAYVYYKEVNGSYQRVLVNTLRPEGYDANLKWEETVTYNAGIDYGFFNDRLYGALDVYLRKTNDLLNEIPVPAGANLENVLTTNVGNLENKGVEFSVNGVLIKSTDLTWELGANVTFNENEITKLTRVDDLNYVGVANGDISGGTGNMIKIHQVGQPVGSFFVYEQVYGQDGRPIEGVYVDRDVDGEITTADMYVAGNPSPKVMLGINTSLNYKNWDFSLSGRANLGMKVYNNIASNAGYFNRMQTSGQYLGNLNSDVFNTGFFTPQYFSDYYVKNASFFRLDNVTLGYRFKDLMSSKMNMRVYATVNNVFVLTDYDGIDPEVSDGIDRNIYPRPRTFLLGVSVSF</sequence>
<dbReference type="OrthoDB" id="9768177at2"/>
<dbReference type="InterPro" id="IPR008969">
    <property type="entry name" value="CarboxyPept-like_regulatory"/>
</dbReference>
<evidence type="ECO:0000256" key="7">
    <source>
        <dbReference type="ARBA" id="ARBA00023237"/>
    </source>
</evidence>
<dbReference type="Gene3D" id="2.170.130.10">
    <property type="entry name" value="TonB-dependent receptor, plug domain"/>
    <property type="match status" value="1"/>
</dbReference>
<evidence type="ECO:0000259" key="12">
    <source>
        <dbReference type="Pfam" id="PF07715"/>
    </source>
</evidence>
<dbReference type="NCBIfam" id="TIGR04056">
    <property type="entry name" value="OMP_RagA_SusC"/>
    <property type="match status" value="1"/>
</dbReference>
<keyword evidence="6 8" id="KW-0472">Membrane</keyword>
<evidence type="ECO:0000256" key="3">
    <source>
        <dbReference type="ARBA" id="ARBA00022452"/>
    </source>
</evidence>
<comment type="subcellular location">
    <subcellularLocation>
        <location evidence="1 8">Cell outer membrane</location>
        <topology evidence="1 8">Multi-pass membrane protein</topology>
    </subcellularLocation>
</comment>
<proteinExistence type="inferred from homology"/>
<dbReference type="PROSITE" id="PS52016">
    <property type="entry name" value="TONB_DEPENDENT_REC_3"/>
    <property type="match status" value="1"/>
</dbReference>
<evidence type="ECO:0000256" key="8">
    <source>
        <dbReference type="PROSITE-ProRule" id="PRU01360"/>
    </source>
</evidence>
<evidence type="ECO:0000256" key="10">
    <source>
        <dbReference type="SAM" id="SignalP"/>
    </source>
</evidence>
<name>A0A2W7QFM5_9BACT</name>
<protein>
    <submittedName>
        <fullName evidence="13">Iron complex outermembrane receptor protein</fullName>
    </submittedName>
</protein>
<dbReference type="SUPFAM" id="SSF49464">
    <property type="entry name" value="Carboxypeptidase regulatory domain-like"/>
    <property type="match status" value="1"/>
</dbReference>
<dbReference type="InterPro" id="IPR023997">
    <property type="entry name" value="TonB-dep_OMP_SusC/RagA_CS"/>
</dbReference>
<keyword evidence="3 8" id="KW-1134">Transmembrane beta strand</keyword>
<dbReference type="InterPro" id="IPR036942">
    <property type="entry name" value="Beta-barrel_TonB_sf"/>
</dbReference>
<dbReference type="NCBIfam" id="TIGR04057">
    <property type="entry name" value="SusC_RagA_signa"/>
    <property type="match status" value="1"/>
</dbReference>